<sequence length="105" mass="11507">MKRMMFIPIATLIFTGAMFPVAAHAQSTANQITPFNLTYIAYQGYFKDWGIPSAGGLIDAIVSKQIVAQDLIQAAVKTHQLSVQILNDGDYISNLESQMKGLTEN</sequence>
<dbReference type="STRING" id="1173020.Cha6605_5918"/>
<dbReference type="AlphaFoldDB" id="K9UPP8"/>
<dbReference type="KEGG" id="cmp:Cha6605_5918"/>
<organism evidence="2 3">
    <name type="scientific">Chamaesiphon minutus (strain ATCC 27169 / PCC 6605)</name>
    <dbReference type="NCBI Taxonomy" id="1173020"/>
    <lineage>
        <taxon>Bacteria</taxon>
        <taxon>Bacillati</taxon>
        <taxon>Cyanobacteriota</taxon>
        <taxon>Cyanophyceae</taxon>
        <taxon>Gomontiellales</taxon>
        <taxon>Chamaesiphonaceae</taxon>
        <taxon>Chamaesiphon</taxon>
    </lineage>
</organism>
<dbReference type="EMBL" id="CP003600">
    <property type="protein sequence ID" value="AFY96765.1"/>
    <property type="molecule type" value="Genomic_DNA"/>
</dbReference>
<feature type="chain" id="PRO_5005687885" evidence="1">
    <location>
        <begin position="26"/>
        <end position="105"/>
    </location>
</feature>
<proteinExistence type="predicted"/>
<keyword evidence="3" id="KW-1185">Reference proteome</keyword>
<dbReference type="Proteomes" id="UP000010366">
    <property type="component" value="Chromosome"/>
</dbReference>
<name>K9UPP8_CHAP6</name>
<dbReference type="RefSeq" id="WP_015162840.1">
    <property type="nucleotide sequence ID" value="NC_019697.1"/>
</dbReference>
<reference evidence="2 3" key="1">
    <citation type="submission" date="2012-05" db="EMBL/GenBank/DDBJ databases">
        <title>Finished chromosome of genome of Chamaesiphon sp. PCC 6605.</title>
        <authorList>
            <consortium name="US DOE Joint Genome Institute"/>
            <person name="Gugger M."/>
            <person name="Coursin T."/>
            <person name="Rippka R."/>
            <person name="Tandeau De Marsac N."/>
            <person name="Huntemann M."/>
            <person name="Wei C.-L."/>
            <person name="Han J."/>
            <person name="Detter J.C."/>
            <person name="Han C."/>
            <person name="Tapia R."/>
            <person name="Chen A."/>
            <person name="Kyrpides N."/>
            <person name="Mavromatis K."/>
            <person name="Markowitz V."/>
            <person name="Szeto E."/>
            <person name="Ivanova N."/>
            <person name="Pagani I."/>
            <person name="Pati A."/>
            <person name="Goodwin L."/>
            <person name="Nordberg H.P."/>
            <person name="Cantor M.N."/>
            <person name="Hua S.X."/>
            <person name="Woyke T."/>
            <person name="Kerfeld C.A."/>
        </authorList>
    </citation>
    <scope>NUCLEOTIDE SEQUENCE [LARGE SCALE GENOMIC DNA]</scope>
    <source>
        <strain evidence="3">ATCC 27169 / PCC 6605</strain>
    </source>
</reference>
<dbReference type="OrthoDB" id="514474at2"/>
<accession>K9UPP8</accession>
<evidence type="ECO:0000313" key="2">
    <source>
        <dbReference type="EMBL" id="AFY96765.1"/>
    </source>
</evidence>
<evidence type="ECO:0000313" key="3">
    <source>
        <dbReference type="Proteomes" id="UP000010366"/>
    </source>
</evidence>
<gene>
    <name evidence="2" type="ORF">Cha6605_5918</name>
</gene>
<feature type="signal peptide" evidence="1">
    <location>
        <begin position="1"/>
        <end position="25"/>
    </location>
</feature>
<dbReference type="HOGENOM" id="CLU_138498_0_0_3"/>
<keyword evidence="1" id="KW-0732">Signal</keyword>
<dbReference type="eggNOG" id="ENOG50335QQ">
    <property type="taxonomic scope" value="Bacteria"/>
</dbReference>
<evidence type="ECO:0000256" key="1">
    <source>
        <dbReference type="SAM" id="SignalP"/>
    </source>
</evidence>
<protein>
    <submittedName>
        <fullName evidence="2">Uncharacterized protein</fullName>
    </submittedName>
</protein>